<keyword evidence="6 18" id="KW-0812">Transmembrane</keyword>
<keyword evidence="5" id="KW-0165">Cleavage on pair of basic residues</keyword>
<evidence type="ECO:0000313" key="23">
    <source>
        <dbReference type="Proteomes" id="UP001239994"/>
    </source>
</evidence>
<evidence type="ECO:0000256" key="1">
    <source>
        <dbReference type="ARBA" id="ARBA00004251"/>
    </source>
</evidence>
<dbReference type="SMART" id="SM00018">
    <property type="entry name" value="PD"/>
    <property type="match status" value="1"/>
</dbReference>
<evidence type="ECO:0000256" key="2">
    <source>
        <dbReference type="ARBA" id="ARBA00022475"/>
    </source>
</evidence>
<dbReference type="Proteomes" id="UP001239994">
    <property type="component" value="Unassembled WGS sequence"/>
</dbReference>
<sequence>MLGATILFLFSYSMSVSNARDPNALQVPQYWPGVLSVNQPPQVAQAGYRGHPALPGPYQQALHEVPAAADPAQRCEVAESSRVQCAEPGVDAAACEALRCCYERRRFILPYHGPMCYYARAVTVQCTRDGQFVVVVARDSTLPRVDPGSLSVPGTAPAGGSCAPVDGNVDFSIWQFPVSSCGTSMKVWMSAFIKVGLKMEGDDVVYENMMVSLYEVGIGARGAITRDSSFVLMFQCKYLATAVASLDVRLNTLPPPLSVSRYGPLRVELRLANGVCAAKQCSDADMYSSYYTEADYPVTKVLRDPLYVEVHLLERTDPNLTLVLDQCWATSSPDPSSKPQWDLLVDGCPFTDDHYLVTLVTVGPFFGMQYPTHYKRFIVKMFTFVENALHPLQEQVFIHCTTSLCELSAVESCTTHCGRRKRTVSSPLDPKKVIVSSNEVLIVSDLPLLAKSQADNNWEVSPVFSYGLAGVALATFGICGLLVTILKPRLRRHPCLHTTRL</sequence>
<evidence type="ECO:0000256" key="7">
    <source>
        <dbReference type="ARBA" id="ARBA00022989"/>
    </source>
</evidence>
<reference evidence="22" key="1">
    <citation type="submission" date="2023-03" db="EMBL/GenBank/DDBJ databases">
        <title>Electrophorus voltai genome.</title>
        <authorList>
            <person name="Bian C."/>
        </authorList>
    </citation>
    <scope>NUCLEOTIDE SEQUENCE</scope>
    <source>
        <strain evidence="22">CB-2022</strain>
        <tissue evidence="22">Muscle</tissue>
    </source>
</reference>
<keyword evidence="11" id="KW-0278">Fertilization</keyword>
<dbReference type="InterPro" id="IPR042235">
    <property type="entry name" value="ZP-C_dom"/>
</dbReference>
<evidence type="ECO:0000313" key="22">
    <source>
        <dbReference type="EMBL" id="KAK1798733.1"/>
    </source>
</evidence>
<dbReference type="Gene3D" id="2.60.40.4100">
    <property type="entry name" value="Zona pellucida, ZP-C domain"/>
    <property type="match status" value="1"/>
</dbReference>
<evidence type="ECO:0000256" key="6">
    <source>
        <dbReference type="ARBA" id="ARBA00022692"/>
    </source>
</evidence>
<feature type="signal peptide" evidence="19">
    <location>
        <begin position="1"/>
        <end position="19"/>
    </location>
</feature>
<organism evidence="22 23">
    <name type="scientific">Electrophorus voltai</name>
    <dbReference type="NCBI Taxonomy" id="2609070"/>
    <lineage>
        <taxon>Eukaryota</taxon>
        <taxon>Metazoa</taxon>
        <taxon>Chordata</taxon>
        <taxon>Craniata</taxon>
        <taxon>Vertebrata</taxon>
        <taxon>Euteleostomi</taxon>
        <taxon>Actinopterygii</taxon>
        <taxon>Neopterygii</taxon>
        <taxon>Teleostei</taxon>
        <taxon>Ostariophysi</taxon>
        <taxon>Gymnotiformes</taxon>
        <taxon>Gymnotoidei</taxon>
        <taxon>Gymnotidae</taxon>
        <taxon>Electrophorus</taxon>
    </lineage>
</organism>
<evidence type="ECO:0000256" key="8">
    <source>
        <dbReference type="ARBA" id="ARBA00023136"/>
    </source>
</evidence>
<dbReference type="GO" id="GO:0035804">
    <property type="term" value="F:structural constituent of egg coat"/>
    <property type="evidence" value="ECO:0007669"/>
    <property type="project" value="TreeGrafter"/>
</dbReference>
<gene>
    <name evidence="22" type="ORF">P4O66_007012</name>
</gene>
<evidence type="ECO:0000256" key="10">
    <source>
        <dbReference type="ARBA" id="ARBA00023180"/>
    </source>
</evidence>
<dbReference type="EMBL" id="JAROKS010000012">
    <property type="protein sequence ID" value="KAK1798733.1"/>
    <property type="molecule type" value="Genomic_DNA"/>
</dbReference>
<dbReference type="Gene3D" id="2.60.40.3210">
    <property type="entry name" value="Zona pellucida, ZP-N domain"/>
    <property type="match status" value="1"/>
</dbReference>
<dbReference type="Gene3D" id="4.10.110.10">
    <property type="entry name" value="Spasmolytic Protein, domain 1"/>
    <property type="match status" value="1"/>
</dbReference>
<keyword evidence="19" id="KW-0732">Signal</keyword>
<dbReference type="InterPro" id="IPR017977">
    <property type="entry name" value="ZP_dom_CS"/>
</dbReference>
<comment type="caution">
    <text evidence="22">The sequence shown here is derived from an EMBL/GenBank/DDBJ whole genome shotgun (WGS) entry which is preliminary data.</text>
</comment>
<dbReference type="AlphaFoldDB" id="A0AAD8ZFU7"/>
<dbReference type="PROSITE" id="PS51034">
    <property type="entry name" value="ZP_2"/>
    <property type="match status" value="1"/>
</dbReference>
<evidence type="ECO:0000256" key="11">
    <source>
        <dbReference type="ARBA" id="ARBA00023279"/>
    </source>
</evidence>
<keyword evidence="23" id="KW-1185">Reference proteome</keyword>
<evidence type="ECO:0000256" key="9">
    <source>
        <dbReference type="ARBA" id="ARBA00023157"/>
    </source>
</evidence>
<comment type="subcellular location">
    <subcellularLocation>
        <location evidence="1">Cell membrane</location>
        <topology evidence="1">Single-pass type I membrane protein</topology>
    </subcellularLocation>
    <subcellularLocation>
        <location evidence="12">Zona pellucida</location>
    </subcellularLocation>
</comment>
<dbReference type="Pfam" id="PF00100">
    <property type="entry name" value="Zona_pellucida"/>
    <property type="match status" value="1"/>
</dbReference>
<comment type="caution">
    <text evidence="17">Lacks conserved residue(s) required for the propagation of feature annotation.</text>
</comment>
<dbReference type="InterPro" id="IPR055355">
    <property type="entry name" value="ZP-C"/>
</dbReference>
<dbReference type="Pfam" id="PF00088">
    <property type="entry name" value="Trefoil"/>
    <property type="match status" value="1"/>
</dbReference>
<evidence type="ECO:0000256" key="13">
    <source>
        <dbReference type="ARBA" id="ARBA00037545"/>
    </source>
</evidence>
<name>A0AAD8ZFU7_9TELE</name>
<dbReference type="GO" id="GO:0007339">
    <property type="term" value="P:binding of sperm to zona pellucida"/>
    <property type="evidence" value="ECO:0007669"/>
    <property type="project" value="TreeGrafter"/>
</dbReference>
<feature type="domain" description="P-type" evidence="21">
    <location>
        <begin position="73"/>
        <end position="120"/>
    </location>
</feature>
<evidence type="ECO:0000256" key="3">
    <source>
        <dbReference type="ARBA" id="ARBA00022525"/>
    </source>
</evidence>
<keyword evidence="7 18" id="KW-1133">Transmembrane helix</keyword>
<keyword evidence="2" id="KW-1003">Cell membrane</keyword>
<evidence type="ECO:0000256" key="19">
    <source>
        <dbReference type="SAM" id="SignalP"/>
    </source>
</evidence>
<dbReference type="InterPro" id="IPR051148">
    <property type="entry name" value="Zona_Pellucida_Domain_gp"/>
</dbReference>
<dbReference type="GO" id="GO:0035805">
    <property type="term" value="C:egg coat"/>
    <property type="evidence" value="ECO:0007669"/>
    <property type="project" value="UniProtKB-SubCell"/>
</dbReference>
<keyword evidence="4" id="KW-0272">Extracellular matrix</keyword>
<dbReference type="PANTHER" id="PTHR23343">
    <property type="entry name" value="ZONA PELLUCIDA SPERM-BINDING PROTEIN"/>
    <property type="match status" value="1"/>
</dbReference>
<feature type="disulfide bond" evidence="17">
    <location>
        <begin position="75"/>
        <end position="101"/>
    </location>
</feature>
<feature type="transmembrane region" description="Helical" evidence="18">
    <location>
        <begin position="463"/>
        <end position="486"/>
    </location>
</feature>
<protein>
    <recommendedName>
        <fullName evidence="14">Zona pellucida sperm-binding protein 4</fullName>
    </recommendedName>
    <alternativeName>
        <fullName evidence="16">Zona pellucida glycoprotein 4</fullName>
    </alternativeName>
    <alternativeName>
        <fullName evidence="15">Zona pellucida protein B</fullName>
    </alternativeName>
</protein>
<dbReference type="Pfam" id="PF23344">
    <property type="entry name" value="ZP-N"/>
    <property type="match status" value="1"/>
</dbReference>
<evidence type="ECO:0000256" key="16">
    <source>
        <dbReference type="ARBA" id="ARBA00042573"/>
    </source>
</evidence>
<dbReference type="PROSITE" id="PS00682">
    <property type="entry name" value="ZP_1"/>
    <property type="match status" value="1"/>
</dbReference>
<dbReference type="InterPro" id="IPR044913">
    <property type="entry name" value="P_trefoil_dom_sf"/>
</dbReference>
<dbReference type="GO" id="GO:0060468">
    <property type="term" value="P:prevention of polyspermy"/>
    <property type="evidence" value="ECO:0007669"/>
    <property type="project" value="TreeGrafter"/>
</dbReference>
<evidence type="ECO:0000256" key="14">
    <source>
        <dbReference type="ARBA" id="ARBA00040238"/>
    </source>
</evidence>
<keyword evidence="10" id="KW-0325">Glycoprotein</keyword>
<accession>A0AAD8ZFU7</accession>
<evidence type="ECO:0000256" key="12">
    <source>
        <dbReference type="ARBA" id="ARBA00024183"/>
    </source>
</evidence>
<evidence type="ECO:0000259" key="21">
    <source>
        <dbReference type="PROSITE" id="PS51448"/>
    </source>
</evidence>
<evidence type="ECO:0000256" key="17">
    <source>
        <dbReference type="PROSITE-ProRule" id="PRU00779"/>
    </source>
</evidence>
<evidence type="ECO:0000256" key="4">
    <source>
        <dbReference type="ARBA" id="ARBA00022530"/>
    </source>
</evidence>
<feature type="disulfide bond" evidence="17">
    <location>
        <begin position="85"/>
        <end position="100"/>
    </location>
</feature>
<keyword evidence="9 17" id="KW-1015">Disulfide bond</keyword>
<evidence type="ECO:0000256" key="15">
    <source>
        <dbReference type="ARBA" id="ARBA00042273"/>
    </source>
</evidence>
<feature type="domain" description="ZP" evidence="20">
    <location>
        <begin position="125"/>
        <end position="420"/>
    </location>
</feature>
<comment type="function">
    <text evidence="13">Component of the zona pellucida, an extracellular matrix surrounding oocytes which mediates sperm binding, induction of the acrosome reaction and prevents post-fertilization polyspermy. The zona pellucida is composed of 3 to 4 glycoproteins, ZP1, ZP2, ZP3, and ZP4. ZP4 may act as a sperm receptor.</text>
</comment>
<evidence type="ECO:0000256" key="18">
    <source>
        <dbReference type="SAM" id="Phobius"/>
    </source>
</evidence>
<dbReference type="SMART" id="SM00241">
    <property type="entry name" value="ZP"/>
    <property type="match status" value="1"/>
</dbReference>
<evidence type="ECO:0000259" key="20">
    <source>
        <dbReference type="PROSITE" id="PS51034"/>
    </source>
</evidence>
<dbReference type="GO" id="GO:0032190">
    <property type="term" value="F:acrosin binding"/>
    <property type="evidence" value="ECO:0007669"/>
    <property type="project" value="TreeGrafter"/>
</dbReference>
<proteinExistence type="predicted"/>
<feature type="chain" id="PRO_5041913667" description="Zona pellucida sperm-binding protein 4" evidence="19">
    <location>
        <begin position="20"/>
        <end position="501"/>
    </location>
</feature>
<keyword evidence="3" id="KW-0964">Secreted</keyword>
<dbReference type="PROSITE" id="PS51448">
    <property type="entry name" value="P_TREFOIL_2"/>
    <property type="match status" value="1"/>
</dbReference>
<keyword evidence="8 18" id="KW-0472">Membrane</keyword>
<dbReference type="GO" id="GO:0005886">
    <property type="term" value="C:plasma membrane"/>
    <property type="evidence" value="ECO:0007669"/>
    <property type="project" value="UniProtKB-SubCell"/>
</dbReference>
<dbReference type="InterPro" id="IPR001507">
    <property type="entry name" value="ZP_dom"/>
</dbReference>
<dbReference type="InterPro" id="IPR055356">
    <property type="entry name" value="ZP-N"/>
</dbReference>
<dbReference type="CDD" id="cd00111">
    <property type="entry name" value="Trefoil"/>
    <property type="match status" value="1"/>
</dbReference>
<dbReference type="SUPFAM" id="SSF57492">
    <property type="entry name" value="Trefoil"/>
    <property type="match status" value="1"/>
</dbReference>
<dbReference type="InterPro" id="IPR000519">
    <property type="entry name" value="P_trefoil_dom"/>
</dbReference>
<evidence type="ECO:0000256" key="5">
    <source>
        <dbReference type="ARBA" id="ARBA00022685"/>
    </source>
</evidence>
<dbReference type="PANTHER" id="PTHR23343:SF31">
    <property type="entry name" value="ZONA PELLUCIDA SPERM-BINDING PROTEIN 4"/>
    <property type="match status" value="1"/>
</dbReference>